<dbReference type="Pfam" id="PF17167">
    <property type="entry name" value="Glyco_hydro_94"/>
    <property type="match status" value="2"/>
</dbReference>
<dbReference type="OrthoDB" id="9762900at2"/>
<dbReference type="KEGG" id="ccel:CCDG5_0823"/>
<dbReference type="InterPro" id="IPR052047">
    <property type="entry name" value="GH94_Enzymes"/>
</dbReference>
<keyword evidence="2" id="KW-0808">Transferase</keyword>
<dbReference type="STRING" id="29343.CCDG5_0823"/>
<evidence type="ECO:0000256" key="2">
    <source>
        <dbReference type="ARBA" id="ARBA00022679"/>
    </source>
</evidence>
<proteinExistence type="predicted"/>
<dbReference type="GO" id="GO:0005975">
    <property type="term" value="P:carbohydrate metabolic process"/>
    <property type="evidence" value="ECO:0007669"/>
    <property type="project" value="InterPro"/>
</dbReference>
<dbReference type="Proteomes" id="UP000032431">
    <property type="component" value="Chromosome I"/>
</dbReference>
<evidence type="ECO:0000259" key="3">
    <source>
        <dbReference type="Pfam" id="PF06165"/>
    </source>
</evidence>
<organism evidence="5 6">
    <name type="scientific">[Clostridium] cellulosi</name>
    <dbReference type="NCBI Taxonomy" id="29343"/>
    <lineage>
        <taxon>Bacteria</taxon>
        <taxon>Bacillati</taxon>
        <taxon>Bacillota</taxon>
        <taxon>Clostridia</taxon>
        <taxon>Eubacteriales</taxon>
        <taxon>Oscillospiraceae</taxon>
        <taxon>Oscillospiraceae incertae sedis</taxon>
    </lineage>
</organism>
<dbReference type="InterPro" id="IPR011013">
    <property type="entry name" value="Gal_mutarotase_sf_dom"/>
</dbReference>
<dbReference type="InterPro" id="IPR012341">
    <property type="entry name" value="6hp_glycosidase-like_sf"/>
</dbReference>
<dbReference type="EMBL" id="LM995447">
    <property type="protein sequence ID" value="CDZ23952.1"/>
    <property type="molecule type" value="Genomic_DNA"/>
</dbReference>
<protein>
    <submittedName>
        <fullName evidence="5">Cellobiose phosphorylase-like protein</fullName>
    </submittedName>
</protein>
<evidence type="ECO:0000313" key="5">
    <source>
        <dbReference type="EMBL" id="CDZ23952.1"/>
    </source>
</evidence>
<dbReference type="PANTHER" id="PTHR37469:SF2">
    <property type="entry name" value="CELLOBIONIC ACID PHOSPHORYLASE"/>
    <property type="match status" value="1"/>
</dbReference>
<dbReference type="Gene3D" id="1.50.10.10">
    <property type="match status" value="1"/>
</dbReference>
<dbReference type="GO" id="GO:0016757">
    <property type="term" value="F:glycosyltransferase activity"/>
    <property type="evidence" value="ECO:0007669"/>
    <property type="project" value="UniProtKB-KW"/>
</dbReference>
<evidence type="ECO:0000313" key="6">
    <source>
        <dbReference type="Proteomes" id="UP000032431"/>
    </source>
</evidence>
<dbReference type="AlphaFoldDB" id="A0A078KN66"/>
<sequence length="903" mass="102001">MSKVDAWQFTGNDATFSLKNPDLNSYLYFPLANEAGMMSCITPTLSGDIKTGQNSFLMTPVSAEDLHLSRSSRNFWIYKEGMGAYSAAGVSAKQIANRDSGAESSTLEAGLLWHKITRENAEFGIRSEITSFVPCESDTVELSKIVITNISQQEADITPTFAVPVYGRSADNIRSHRHVTSLLQRTEAEKYGVTVKPTMLFDERGHSVNRNTYSVLGAQGNGQPPAGFFTDVEDFIGEGGTLDWPKAVVENLPPKAVVGYRSEGYEAIGALRFKKVTLAPGQKAVFIVALCVNGRNIAEKYLSEEKFDRYLQQTKAFWQKKLNINFHTSDRELDLWLKWVSCEPVLRRIYGCSFLPHHDYGRGGRGWRDLWQDCIALLLMEPEKVSEMLFQNCAGIRFDGTNATIIGAGKGEFIADRDNITRVWMDHAAWPLNTVELYINESGDLDFLLREQTYFKDRLIMRGKAADTEWGEEYGTKLQCENKRPYLGTVIEHLLIENMTACLNVGRHGMLRLENADWNDALDMAAQNGESVAFSSMYCGNLKALSALLRRLKGDKKVTHLELAKEMQILFDGFKKAETPVQKQQFLKDFCNTCRHDISGVKRRFAVDEIIETLDGMAQRLAVLIVENEKVSSTEGYTWLNGYYDNDSERVEGEKNGVVRMTLTGQVFPIMFSVSDDKLTAEMVRAADRYLFDGSTGGYRLNTNFNELKMNLGRQFGFAYGHKENGAVFSHMTIMFANALYRRGFAHEGYKALETLWHHCMDFEKSRIYPGIPEYINQRGRGMYHYLTGAASWLMLTLVTEAFGIRGEWGNLVVSPKLLAQQFDKNGNCACERIFAGRKFKVVYHNPARLDYGSYAISNATLDGMQKEIKNGRLELTQEELHALSRDKLHIVEILLKEKNSDD</sequence>
<evidence type="ECO:0000259" key="4">
    <source>
        <dbReference type="Pfam" id="PF17167"/>
    </source>
</evidence>
<dbReference type="InterPro" id="IPR010383">
    <property type="entry name" value="Glyco_hydrolase_94_b-supersand"/>
</dbReference>
<dbReference type="Pfam" id="PF06165">
    <property type="entry name" value="GH94_b-supersand"/>
    <property type="match status" value="1"/>
</dbReference>
<feature type="domain" description="Glycosyl hydrolase 94 supersandwich" evidence="3">
    <location>
        <begin position="58"/>
        <end position="292"/>
    </location>
</feature>
<dbReference type="PATRIC" id="fig|29343.3.peg.871"/>
<dbReference type="SUPFAM" id="SSF74650">
    <property type="entry name" value="Galactose mutarotase-like"/>
    <property type="match status" value="1"/>
</dbReference>
<feature type="domain" description="Glycosyl hydrolase 94 catalytic" evidence="4">
    <location>
        <begin position="361"/>
        <end position="559"/>
    </location>
</feature>
<name>A0A078KN66_9FIRM</name>
<dbReference type="Gene3D" id="2.70.98.40">
    <property type="entry name" value="Glycoside hydrolase, family 65, N-terminal domain"/>
    <property type="match status" value="1"/>
</dbReference>
<feature type="domain" description="Glycosyl hydrolase 94 catalytic" evidence="4">
    <location>
        <begin position="618"/>
        <end position="800"/>
    </location>
</feature>
<keyword evidence="1" id="KW-0328">Glycosyltransferase</keyword>
<dbReference type="CDD" id="cd11749">
    <property type="entry name" value="GH94N_LBP_like"/>
    <property type="match status" value="1"/>
</dbReference>
<reference evidence="6" key="1">
    <citation type="submission" date="2014-07" db="EMBL/GenBank/DDBJ databases">
        <authorList>
            <person name="Wibberg D."/>
        </authorList>
    </citation>
    <scope>NUCLEOTIDE SEQUENCE [LARGE SCALE GENOMIC DNA]</scope>
    <source>
        <strain evidence="6">DG5</strain>
    </source>
</reference>
<dbReference type="InterPro" id="IPR008928">
    <property type="entry name" value="6-hairpin_glycosidase_sf"/>
</dbReference>
<evidence type="ECO:0000256" key="1">
    <source>
        <dbReference type="ARBA" id="ARBA00022676"/>
    </source>
</evidence>
<dbReference type="InterPro" id="IPR033432">
    <property type="entry name" value="GH94_catalytic"/>
</dbReference>
<dbReference type="HOGENOM" id="CLU_308539_0_0_9"/>
<dbReference type="InterPro" id="IPR037018">
    <property type="entry name" value="GH65_N"/>
</dbReference>
<keyword evidence="6" id="KW-1185">Reference proteome</keyword>
<dbReference type="PANTHER" id="PTHR37469">
    <property type="entry name" value="CELLOBIONIC ACID PHOSPHORYLASE-RELATED"/>
    <property type="match status" value="1"/>
</dbReference>
<accession>A0A078KN66</accession>
<dbReference type="GO" id="GO:0030246">
    <property type="term" value="F:carbohydrate binding"/>
    <property type="evidence" value="ECO:0007669"/>
    <property type="project" value="InterPro"/>
</dbReference>
<dbReference type="SUPFAM" id="SSF48208">
    <property type="entry name" value="Six-hairpin glycosidases"/>
    <property type="match status" value="1"/>
</dbReference>
<gene>
    <name evidence="5" type="ORF">CCDG5_0823</name>
</gene>